<keyword evidence="2" id="KW-1185">Reference proteome</keyword>
<evidence type="ECO:0000313" key="2">
    <source>
        <dbReference type="Proteomes" id="UP000012073"/>
    </source>
</evidence>
<dbReference type="EMBL" id="HG002333">
    <property type="protein sequence ID" value="CDF41255.1"/>
    <property type="molecule type" value="Genomic_DNA"/>
</dbReference>
<dbReference type="RefSeq" id="XP_005711549.1">
    <property type="nucleotide sequence ID" value="XM_005711492.1"/>
</dbReference>
<dbReference type="Gramene" id="CDF41255">
    <property type="protein sequence ID" value="CDF41255"/>
    <property type="gene ID" value="CHC_T00007780001"/>
</dbReference>
<accession>R7QV74</accession>
<name>R7QV74_CHOCR</name>
<reference evidence="2" key="1">
    <citation type="journal article" date="2013" name="Proc. Natl. Acad. Sci. U.S.A.">
        <title>Genome structure and metabolic features in the red seaweed Chondrus crispus shed light on evolution of the Archaeplastida.</title>
        <authorList>
            <person name="Collen J."/>
            <person name="Porcel B."/>
            <person name="Carre W."/>
            <person name="Ball S.G."/>
            <person name="Chaparro C."/>
            <person name="Tonon T."/>
            <person name="Barbeyron T."/>
            <person name="Michel G."/>
            <person name="Noel B."/>
            <person name="Valentin K."/>
            <person name="Elias M."/>
            <person name="Artiguenave F."/>
            <person name="Arun A."/>
            <person name="Aury J.M."/>
            <person name="Barbosa-Neto J.F."/>
            <person name="Bothwell J.H."/>
            <person name="Bouget F.Y."/>
            <person name="Brillet L."/>
            <person name="Cabello-Hurtado F."/>
            <person name="Capella-Gutierrez S."/>
            <person name="Charrier B."/>
            <person name="Cladiere L."/>
            <person name="Cock J.M."/>
            <person name="Coelho S.M."/>
            <person name="Colleoni C."/>
            <person name="Czjzek M."/>
            <person name="Da Silva C."/>
            <person name="Delage L."/>
            <person name="Denoeud F."/>
            <person name="Deschamps P."/>
            <person name="Dittami S.M."/>
            <person name="Gabaldon T."/>
            <person name="Gachon C.M."/>
            <person name="Groisillier A."/>
            <person name="Herve C."/>
            <person name="Jabbari K."/>
            <person name="Katinka M."/>
            <person name="Kloareg B."/>
            <person name="Kowalczyk N."/>
            <person name="Labadie K."/>
            <person name="Leblanc C."/>
            <person name="Lopez P.J."/>
            <person name="McLachlan D.H."/>
            <person name="Meslet-Cladiere L."/>
            <person name="Moustafa A."/>
            <person name="Nehr Z."/>
            <person name="Nyvall Collen P."/>
            <person name="Panaud O."/>
            <person name="Partensky F."/>
            <person name="Poulain J."/>
            <person name="Rensing S.A."/>
            <person name="Rousvoal S."/>
            <person name="Samson G."/>
            <person name="Symeonidi A."/>
            <person name="Weissenbach J."/>
            <person name="Zambounis A."/>
            <person name="Wincker P."/>
            <person name="Boyen C."/>
        </authorList>
    </citation>
    <scope>NUCLEOTIDE SEQUENCE [LARGE SCALE GENOMIC DNA]</scope>
    <source>
        <strain evidence="2">cv. Stackhouse</strain>
    </source>
</reference>
<gene>
    <name evidence="1" type="ORF">CHC_T00007780001</name>
</gene>
<organism evidence="1 2">
    <name type="scientific">Chondrus crispus</name>
    <name type="common">Carrageen Irish moss</name>
    <name type="synonym">Polymorpha crispa</name>
    <dbReference type="NCBI Taxonomy" id="2769"/>
    <lineage>
        <taxon>Eukaryota</taxon>
        <taxon>Rhodophyta</taxon>
        <taxon>Florideophyceae</taxon>
        <taxon>Rhodymeniophycidae</taxon>
        <taxon>Gigartinales</taxon>
        <taxon>Gigartinaceae</taxon>
        <taxon>Chondrus</taxon>
    </lineage>
</organism>
<dbReference type="GeneID" id="17319264"/>
<sequence length="154" mass="17190">MRSCIALAIACSFAESTLTWGRRREPNTVLIPLVQIHAHIHCNSSSFLNAQKAIPIVCNSMHRKPQPPPPAAACRPKYRSCVQYQRLKKKPHTISQSRRDPTKLLSPNPFLPISRHRMISTPHSSSSSELPAFFDVGVSGVMFLCRGQPNYCLA</sequence>
<dbReference type="KEGG" id="ccp:CHC_T00007780001"/>
<proteinExistence type="predicted"/>
<dbReference type="AlphaFoldDB" id="R7QV74"/>
<dbReference type="Proteomes" id="UP000012073">
    <property type="component" value="Unassembled WGS sequence"/>
</dbReference>
<evidence type="ECO:0000313" key="1">
    <source>
        <dbReference type="EMBL" id="CDF41255.1"/>
    </source>
</evidence>
<protein>
    <submittedName>
        <fullName evidence="1">Uncharacterized protein</fullName>
    </submittedName>
</protein>